<dbReference type="AlphaFoldDB" id="A0A3S5ADD3"/>
<feature type="region of interest" description="Disordered" evidence="1">
    <location>
        <begin position="1"/>
        <end position="22"/>
    </location>
</feature>
<reference evidence="2" key="1">
    <citation type="submission" date="2018-11" db="EMBL/GenBank/DDBJ databases">
        <authorList>
            <consortium name="Pathogen Informatics"/>
        </authorList>
    </citation>
    <scope>NUCLEOTIDE SEQUENCE</scope>
</reference>
<accession>A0A3S5ADD3</accession>
<evidence type="ECO:0000313" key="2">
    <source>
        <dbReference type="EMBL" id="VEL13554.1"/>
    </source>
</evidence>
<sequence length="90" mass="10023">MALFAGVGYEGDRGKSGKVPSHLEVRKQQQQRIQYGTPPLKSHYNYKKGLWLHEFPLTCPLGEVSGPLPRHPSNASIWQGAIEIAEPFPV</sequence>
<proteinExistence type="predicted"/>
<feature type="compositionally biased region" description="Basic and acidic residues" evidence="1">
    <location>
        <begin position="10"/>
        <end position="22"/>
    </location>
</feature>
<name>A0A3S5ADD3_9PLAT</name>
<keyword evidence="3" id="KW-1185">Reference proteome</keyword>
<evidence type="ECO:0000313" key="3">
    <source>
        <dbReference type="Proteomes" id="UP000784294"/>
    </source>
</evidence>
<dbReference type="EMBL" id="CAAALY010018145">
    <property type="protein sequence ID" value="VEL13554.1"/>
    <property type="molecule type" value="Genomic_DNA"/>
</dbReference>
<organism evidence="2 3">
    <name type="scientific">Protopolystoma xenopodis</name>
    <dbReference type="NCBI Taxonomy" id="117903"/>
    <lineage>
        <taxon>Eukaryota</taxon>
        <taxon>Metazoa</taxon>
        <taxon>Spiralia</taxon>
        <taxon>Lophotrochozoa</taxon>
        <taxon>Platyhelminthes</taxon>
        <taxon>Monogenea</taxon>
        <taxon>Polyopisthocotylea</taxon>
        <taxon>Polystomatidea</taxon>
        <taxon>Polystomatidae</taxon>
        <taxon>Protopolystoma</taxon>
    </lineage>
</organism>
<dbReference type="Proteomes" id="UP000784294">
    <property type="component" value="Unassembled WGS sequence"/>
</dbReference>
<comment type="caution">
    <text evidence="2">The sequence shown here is derived from an EMBL/GenBank/DDBJ whole genome shotgun (WGS) entry which is preliminary data.</text>
</comment>
<protein>
    <submittedName>
        <fullName evidence="2">Uncharacterized protein</fullName>
    </submittedName>
</protein>
<evidence type="ECO:0000256" key="1">
    <source>
        <dbReference type="SAM" id="MobiDB-lite"/>
    </source>
</evidence>
<gene>
    <name evidence="2" type="ORF">PXEA_LOCUS6994</name>
</gene>